<proteinExistence type="predicted"/>
<gene>
    <name evidence="1" type="ORF">Amon02_000231800</name>
</gene>
<dbReference type="EMBL" id="BSXS01001322">
    <property type="protein sequence ID" value="GME75808.1"/>
    <property type="molecule type" value="Genomic_DNA"/>
</dbReference>
<protein>
    <submittedName>
        <fullName evidence="1">Unnamed protein product</fullName>
    </submittedName>
</protein>
<keyword evidence="2" id="KW-1185">Reference proteome</keyword>
<name>A0ACB5SXR7_AMBMO</name>
<dbReference type="Proteomes" id="UP001165064">
    <property type="component" value="Unassembled WGS sequence"/>
</dbReference>
<reference evidence="1" key="1">
    <citation type="submission" date="2023-04" db="EMBL/GenBank/DDBJ databases">
        <title>Ambrosiozyma monospora NBRC 10751.</title>
        <authorList>
            <person name="Ichikawa N."/>
            <person name="Sato H."/>
            <person name="Tonouchi N."/>
        </authorList>
    </citation>
    <scope>NUCLEOTIDE SEQUENCE</scope>
    <source>
        <strain evidence="1">NBRC 10751</strain>
    </source>
</reference>
<evidence type="ECO:0000313" key="2">
    <source>
        <dbReference type="Proteomes" id="UP001165064"/>
    </source>
</evidence>
<organism evidence="1 2">
    <name type="scientific">Ambrosiozyma monospora</name>
    <name type="common">Yeast</name>
    <name type="synonym">Endomycopsis monosporus</name>
    <dbReference type="NCBI Taxonomy" id="43982"/>
    <lineage>
        <taxon>Eukaryota</taxon>
        <taxon>Fungi</taxon>
        <taxon>Dikarya</taxon>
        <taxon>Ascomycota</taxon>
        <taxon>Saccharomycotina</taxon>
        <taxon>Pichiomycetes</taxon>
        <taxon>Pichiales</taxon>
        <taxon>Pichiaceae</taxon>
        <taxon>Ambrosiozyma</taxon>
    </lineage>
</organism>
<sequence>MNTKIFNELKKDNEINRALYYDDSALDVENASQLQFGSLQQAQDGLCDSPVFNNVKMHVAGGAGNRMVSNTTTDMSIVTSPTDDVVQSECPESSESGKYFSSSAGGEVEEPRSPSPDENENPVEQNQKEGNAKIETGHDQAEQLSASTDQFQDQDQPLQIQTASGLSIKNDTDYTTESDSQQATAESQSTSNTTIHSLPIAQSKITSPQTQLVADISAATIVNNSFQQQTDIYETSSDNSTVQEKCILGNNKNITNLTNLTTTDENKNNNKLFNMVSSSIDKLSQLPEEVDDQETLITNNSTQQQKSIINQESILQGNDENEDTRSISLSESASQTEAHQNKNVNTDPVPEPQPLSTSPTQQQQDPKKKSPSIKFHSKAKLLIYDGNSNASSLSRIFSNNSNNNSKSKNSFRKFNRLSRRISSSFSGLSSGNNTLGSRQASLSGTVGNVNAAIGINGSTTTVGNGSGTVRSCGTIEKQSNLKNRVNVNREVESMRAMNCDRVDVDDFLCFFETHERRRIDAEPYLNHYREKQVENYYINNRA</sequence>
<comment type="caution">
    <text evidence="1">The sequence shown here is derived from an EMBL/GenBank/DDBJ whole genome shotgun (WGS) entry which is preliminary data.</text>
</comment>
<accession>A0ACB5SXR7</accession>
<evidence type="ECO:0000313" key="1">
    <source>
        <dbReference type="EMBL" id="GME75808.1"/>
    </source>
</evidence>